<keyword evidence="2" id="KW-1185">Reference proteome</keyword>
<protein>
    <submittedName>
        <fullName evidence="1">Uncharacterized protein</fullName>
    </submittedName>
</protein>
<comment type="caution">
    <text evidence="1">The sequence shown here is derived from an EMBL/GenBank/DDBJ whole genome shotgun (WGS) entry which is preliminary data.</text>
</comment>
<accession>A0A8J2YIR1</accession>
<gene>
    <name evidence="1" type="ORF">GCM10011391_25720</name>
</gene>
<dbReference type="AlphaFoldDB" id="A0A8J2YIR1"/>
<sequence length="69" mass="7255">MGMPTFTDVECCAPFIKRESLGNRDSELAISSVLSELAKNSIVLGLIHGELSEGGAHAKFSSCVEVTNG</sequence>
<reference evidence="1" key="1">
    <citation type="journal article" date="2014" name="Int. J. Syst. Evol. Microbiol.">
        <title>Complete genome sequence of Corynebacterium casei LMG S-19264T (=DSM 44701T), isolated from a smear-ripened cheese.</title>
        <authorList>
            <consortium name="US DOE Joint Genome Institute (JGI-PGF)"/>
            <person name="Walter F."/>
            <person name="Albersmeier A."/>
            <person name="Kalinowski J."/>
            <person name="Ruckert C."/>
        </authorList>
    </citation>
    <scope>NUCLEOTIDE SEQUENCE</scope>
    <source>
        <strain evidence="1">CGMCC 1.15371</strain>
    </source>
</reference>
<name>A0A8J2YIR1_9BACL</name>
<proteinExistence type="predicted"/>
<evidence type="ECO:0000313" key="2">
    <source>
        <dbReference type="Proteomes" id="UP000628775"/>
    </source>
</evidence>
<organism evidence="1 2">
    <name type="scientific">Pullulanibacillus camelliae</name>
    <dbReference type="NCBI Taxonomy" id="1707096"/>
    <lineage>
        <taxon>Bacteria</taxon>
        <taxon>Bacillati</taxon>
        <taxon>Bacillota</taxon>
        <taxon>Bacilli</taxon>
        <taxon>Bacillales</taxon>
        <taxon>Sporolactobacillaceae</taxon>
        <taxon>Pullulanibacillus</taxon>
    </lineage>
</organism>
<evidence type="ECO:0000313" key="1">
    <source>
        <dbReference type="EMBL" id="GGE45734.1"/>
    </source>
</evidence>
<reference evidence="1" key="2">
    <citation type="submission" date="2020-09" db="EMBL/GenBank/DDBJ databases">
        <authorList>
            <person name="Sun Q."/>
            <person name="Zhou Y."/>
        </authorList>
    </citation>
    <scope>NUCLEOTIDE SEQUENCE</scope>
    <source>
        <strain evidence="1">CGMCC 1.15371</strain>
    </source>
</reference>
<dbReference type="Proteomes" id="UP000628775">
    <property type="component" value="Unassembled WGS sequence"/>
</dbReference>
<dbReference type="EMBL" id="BMIR01000012">
    <property type="protein sequence ID" value="GGE45734.1"/>
    <property type="molecule type" value="Genomic_DNA"/>
</dbReference>